<dbReference type="InterPro" id="IPR016527">
    <property type="entry name" value="ORC4"/>
</dbReference>
<protein>
    <recommendedName>
        <fullName evidence="3">Origin recognition complex subunit 4</fullName>
    </recommendedName>
</protein>
<dbReference type="Pfam" id="PF14629">
    <property type="entry name" value="ORC4_C"/>
    <property type="match status" value="1"/>
</dbReference>
<comment type="similarity">
    <text evidence="2">Belongs to the ORC4 family.</text>
</comment>
<dbReference type="FunFam" id="3.40.50.300:FF:001499">
    <property type="entry name" value="Origin recognition complex subunit 4, putative"/>
    <property type="match status" value="1"/>
</dbReference>
<organism evidence="9 10">
    <name type="scientific">Vanrija pseudolonga</name>
    <dbReference type="NCBI Taxonomy" id="143232"/>
    <lineage>
        <taxon>Eukaryota</taxon>
        <taxon>Fungi</taxon>
        <taxon>Dikarya</taxon>
        <taxon>Basidiomycota</taxon>
        <taxon>Agaricomycotina</taxon>
        <taxon>Tremellomycetes</taxon>
        <taxon>Trichosporonales</taxon>
        <taxon>Trichosporonaceae</taxon>
        <taxon>Vanrija</taxon>
    </lineage>
</organism>
<feature type="region of interest" description="Disordered" evidence="7">
    <location>
        <begin position="306"/>
        <end position="328"/>
    </location>
</feature>
<dbReference type="GO" id="GO:0006270">
    <property type="term" value="P:DNA replication initiation"/>
    <property type="evidence" value="ECO:0007669"/>
    <property type="project" value="TreeGrafter"/>
</dbReference>
<name>A0AAF1BHF2_9TREE</name>
<feature type="compositionally biased region" description="Basic and acidic residues" evidence="7">
    <location>
        <begin position="181"/>
        <end position="190"/>
    </location>
</feature>
<sequence length="654" mass="70346">MARSPAKQLDDEDTPSKRTRRAGGSSPAKAATTPSKRTPKAAAASAAAAAATTPPSARKSAKRVAESLAAASSSKRTKVSPTNGTHDALPSFDDDVFGSSPSISREAFLANERLRRQREARNFTFEGDASAPKLTRSGRVIGKAVDEYGGDEGEDDNEADDKDTNGDAGAVAGDDIDDDNDSLRARRDDVPLESARPSMEPLKPEARPHVLRILSTLTSRAVEPFVDEETNEALQGLVGLLSGTVERGEGNSALVTGPRGVGKTKTVERALALLPSTSSPPIVVRLSGLAQSDDRKAIREMGRQIAEASGQAATPDDEDDEEEVGGEYAPTTLPSHLLALLTAPSPRAIIVIVDEFDLFTEHARQALLYCLLDVVQSVQTGPVETTGRGIAVIGVTCRVDTLLLLEKRVKSRFSHRVWRVSSPLAPDNLGWRTLLRYALVPWEKRGDDEADKETRKWMGDWAFAVDMLLDNDKVSVALERLAGLTTDVRVLYRPFIGPITSVLSSQLDFLSVPVLCFSVLHQTELAGWGLSHAKLKGLPHPALGVLIIAKHLALAGRPEFSLAQVEDEYLKFARTRLVGSGRARWPLELLYRGFDHCRALGLLAAAGPASAGRRFAKVRSVLSPNEVVQYFRGDGGAGMGPELQSWGKLMDGHA</sequence>
<evidence type="ECO:0000313" key="10">
    <source>
        <dbReference type="Proteomes" id="UP000827549"/>
    </source>
</evidence>
<feature type="compositionally biased region" description="Acidic residues" evidence="7">
    <location>
        <begin position="315"/>
        <end position="325"/>
    </location>
</feature>
<evidence type="ECO:0000256" key="5">
    <source>
        <dbReference type="ARBA" id="ARBA00023125"/>
    </source>
</evidence>
<evidence type="ECO:0000256" key="3">
    <source>
        <dbReference type="ARBA" id="ARBA00019083"/>
    </source>
</evidence>
<dbReference type="InterPro" id="IPR027417">
    <property type="entry name" value="P-loop_NTPase"/>
</dbReference>
<dbReference type="InterPro" id="IPR032705">
    <property type="entry name" value="ORC4_C"/>
</dbReference>
<dbReference type="PANTHER" id="PTHR12087">
    <property type="entry name" value="ORIGIN RECOGNITION COMPLEX SUBUNIT 4"/>
    <property type="match status" value="1"/>
</dbReference>
<evidence type="ECO:0000256" key="1">
    <source>
        <dbReference type="ARBA" id="ARBA00004123"/>
    </source>
</evidence>
<dbReference type="Proteomes" id="UP000827549">
    <property type="component" value="Chromosome 3"/>
</dbReference>
<dbReference type="InterPro" id="IPR041664">
    <property type="entry name" value="AAA_16"/>
</dbReference>
<keyword evidence="6" id="KW-0539">Nucleus</keyword>
<evidence type="ECO:0000259" key="8">
    <source>
        <dbReference type="SMART" id="SM00382"/>
    </source>
</evidence>
<evidence type="ECO:0000256" key="4">
    <source>
        <dbReference type="ARBA" id="ARBA00022705"/>
    </source>
</evidence>
<gene>
    <name evidence="9" type="primary">ORC4</name>
    <name evidence="9" type="ORF">LOC62_03G004554</name>
</gene>
<accession>A0AAF1BHF2</accession>
<feature type="domain" description="AAA+ ATPase" evidence="8">
    <location>
        <begin position="249"/>
        <end position="405"/>
    </location>
</feature>
<dbReference type="GeneID" id="87807792"/>
<dbReference type="AlphaFoldDB" id="A0AAF1BHF2"/>
<feature type="compositionally biased region" description="Polar residues" evidence="7">
    <location>
        <begin position="70"/>
        <end position="85"/>
    </location>
</feature>
<dbReference type="Gene3D" id="3.40.50.300">
    <property type="entry name" value="P-loop containing nucleotide triphosphate hydrolases"/>
    <property type="match status" value="1"/>
</dbReference>
<dbReference type="SMART" id="SM00382">
    <property type="entry name" value="AAA"/>
    <property type="match status" value="1"/>
</dbReference>
<reference evidence="9" key="1">
    <citation type="submission" date="2023-10" db="EMBL/GenBank/DDBJ databases">
        <authorList>
            <person name="Noh H."/>
        </authorList>
    </citation>
    <scope>NUCLEOTIDE SEQUENCE</scope>
    <source>
        <strain evidence="9">DUCC4014</strain>
    </source>
</reference>
<proteinExistence type="inferred from homology"/>
<dbReference type="SUPFAM" id="SSF52540">
    <property type="entry name" value="P-loop containing nucleoside triphosphate hydrolases"/>
    <property type="match status" value="1"/>
</dbReference>
<keyword evidence="10" id="KW-1185">Reference proteome</keyword>
<evidence type="ECO:0000313" key="9">
    <source>
        <dbReference type="EMBL" id="WOO81026.1"/>
    </source>
</evidence>
<dbReference type="GO" id="GO:0003688">
    <property type="term" value="F:DNA replication origin binding"/>
    <property type="evidence" value="ECO:0007669"/>
    <property type="project" value="TreeGrafter"/>
</dbReference>
<comment type="subcellular location">
    <subcellularLocation>
        <location evidence="1">Nucleus</location>
    </subcellularLocation>
</comment>
<feature type="compositionally biased region" description="Acidic residues" evidence="7">
    <location>
        <begin position="148"/>
        <end position="161"/>
    </location>
</feature>
<keyword evidence="4" id="KW-0235">DNA replication</keyword>
<evidence type="ECO:0000256" key="2">
    <source>
        <dbReference type="ARBA" id="ARBA00005334"/>
    </source>
</evidence>
<dbReference type="InterPro" id="IPR003593">
    <property type="entry name" value="AAA+_ATPase"/>
</dbReference>
<feature type="region of interest" description="Disordered" evidence="7">
    <location>
        <begin position="121"/>
        <end position="202"/>
    </location>
</feature>
<dbReference type="PANTHER" id="PTHR12087:SF0">
    <property type="entry name" value="ORIGIN RECOGNITION COMPLEX SUBUNIT 4"/>
    <property type="match status" value="1"/>
</dbReference>
<dbReference type="GO" id="GO:0005664">
    <property type="term" value="C:nuclear origin of replication recognition complex"/>
    <property type="evidence" value="ECO:0007669"/>
    <property type="project" value="TreeGrafter"/>
</dbReference>
<keyword evidence="5" id="KW-0238">DNA-binding</keyword>
<evidence type="ECO:0000256" key="6">
    <source>
        <dbReference type="ARBA" id="ARBA00023242"/>
    </source>
</evidence>
<dbReference type="Pfam" id="PF13191">
    <property type="entry name" value="AAA_16"/>
    <property type="match status" value="1"/>
</dbReference>
<evidence type="ECO:0000256" key="7">
    <source>
        <dbReference type="SAM" id="MobiDB-lite"/>
    </source>
</evidence>
<dbReference type="RefSeq" id="XP_062627058.1">
    <property type="nucleotide sequence ID" value="XM_062771074.1"/>
</dbReference>
<feature type="compositionally biased region" description="Low complexity" evidence="7">
    <location>
        <begin position="27"/>
        <end position="58"/>
    </location>
</feature>
<dbReference type="EMBL" id="CP086716">
    <property type="protein sequence ID" value="WOO81026.1"/>
    <property type="molecule type" value="Genomic_DNA"/>
</dbReference>
<feature type="region of interest" description="Disordered" evidence="7">
    <location>
        <begin position="1"/>
        <end position="101"/>
    </location>
</feature>